<keyword evidence="2" id="KW-1185">Reference proteome</keyword>
<organism evidence="1 2">
    <name type="scientific">Tritrichomonas musculus</name>
    <dbReference type="NCBI Taxonomy" id="1915356"/>
    <lineage>
        <taxon>Eukaryota</taxon>
        <taxon>Metamonada</taxon>
        <taxon>Parabasalia</taxon>
        <taxon>Tritrichomonadida</taxon>
        <taxon>Tritrichomonadidae</taxon>
        <taxon>Tritrichomonas</taxon>
    </lineage>
</organism>
<name>A0ABR2IXF1_9EUKA</name>
<protein>
    <submittedName>
        <fullName evidence="1">Uncharacterized protein</fullName>
    </submittedName>
</protein>
<dbReference type="EMBL" id="JAPFFF010000014">
    <property type="protein sequence ID" value="KAK8870268.1"/>
    <property type="molecule type" value="Genomic_DNA"/>
</dbReference>
<reference evidence="1 2" key="1">
    <citation type="submission" date="2024-04" db="EMBL/GenBank/DDBJ databases">
        <title>Tritrichomonas musculus Genome.</title>
        <authorList>
            <person name="Alves-Ferreira E."/>
            <person name="Grigg M."/>
            <person name="Lorenzi H."/>
            <person name="Galac M."/>
        </authorList>
    </citation>
    <scope>NUCLEOTIDE SEQUENCE [LARGE SCALE GENOMIC DNA]</scope>
    <source>
        <strain evidence="1 2">EAF2021</strain>
    </source>
</reference>
<evidence type="ECO:0000313" key="2">
    <source>
        <dbReference type="Proteomes" id="UP001470230"/>
    </source>
</evidence>
<sequence>MDFVDMRDEIVVVPIDAPDRTVKSAEHNSKRATMVGAISLDGAELRPCIALSSKRSEKELIANGYGKQNVLIIYQKKKKKVLLIQGVFHAELTKFILELNARRQKYGYQWFDTNVFLSS</sequence>
<gene>
    <name evidence="1" type="ORF">M9Y10_008146</name>
</gene>
<evidence type="ECO:0000313" key="1">
    <source>
        <dbReference type="EMBL" id="KAK8870268.1"/>
    </source>
</evidence>
<proteinExistence type="predicted"/>
<dbReference type="Proteomes" id="UP001470230">
    <property type="component" value="Unassembled WGS sequence"/>
</dbReference>
<comment type="caution">
    <text evidence="1">The sequence shown here is derived from an EMBL/GenBank/DDBJ whole genome shotgun (WGS) entry which is preliminary data.</text>
</comment>
<accession>A0ABR2IXF1</accession>